<reference evidence="11 12" key="2">
    <citation type="journal article" date="2008" name="Nature">
        <title>The Phaeodactylum genome reveals the evolutionary history of diatom genomes.</title>
        <authorList>
            <person name="Bowler C."/>
            <person name="Allen A.E."/>
            <person name="Badger J.H."/>
            <person name="Grimwood J."/>
            <person name="Jabbari K."/>
            <person name="Kuo A."/>
            <person name="Maheswari U."/>
            <person name="Martens C."/>
            <person name="Maumus F."/>
            <person name="Otillar R.P."/>
            <person name="Rayko E."/>
            <person name="Salamov A."/>
            <person name="Vandepoele K."/>
            <person name="Beszteri B."/>
            <person name="Gruber A."/>
            <person name="Heijde M."/>
            <person name="Katinka M."/>
            <person name="Mock T."/>
            <person name="Valentin K."/>
            <person name="Verret F."/>
            <person name="Berges J.A."/>
            <person name="Brownlee C."/>
            <person name="Cadoret J.P."/>
            <person name="Chiovitti A."/>
            <person name="Choi C.J."/>
            <person name="Coesel S."/>
            <person name="De Martino A."/>
            <person name="Detter J.C."/>
            <person name="Durkin C."/>
            <person name="Falciatore A."/>
            <person name="Fournet J."/>
            <person name="Haruta M."/>
            <person name="Huysman M.J."/>
            <person name="Jenkins B.D."/>
            <person name="Jiroutova K."/>
            <person name="Jorgensen R.E."/>
            <person name="Joubert Y."/>
            <person name="Kaplan A."/>
            <person name="Kroger N."/>
            <person name="Kroth P.G."/>
            <person name="La Roche J."/>
            <person name="Lindquist E."/>
            <person name="Lommer M."/>
            <person name="Martin-Jezequel V."/>
            <person name="Lopez P.J."/>
            <person name="Lucas S."/>
            <person name="Mangogna M."/>
            <person name="McGinnis K."/>
            <person name="Medlin L.K."/>
            <person name="Montsant A."/>
            <person name="Oudot-Le Secq M.P."/>
            <person name="Napoli C."/>
            <person name="Obornik M."/>
            <person name="Parker M.S."/>
            <person name="Petit J.L."/>
            <person name="Porcel B.M."/>
            <person name="Poulsen N."/>
            <person name="Robison M."/>
            <person name="Rychlewski L."/>
            <person name="Rynearson T.A."/>
            <person name="Schmutz J."/>
            <person name="Shapiro H."/>
            <person name="Siaut M."/>
            <person name="Stanley M."/>
            <person name="Sussman M.R."/>
            <person name="Taylor A.R."/>
            <person name="Vardi A."/>
            <person name="von Dassow P."/>
            <person name="Vyverman W."/>
            <person name="Willis A."/>
            <person name="Wyrwicz L.S."/>
            <person name="Rokhsar D.S."/>
            <person name="Weissenbach J."/>
            <person name="Armbrust E.V."/>
            <person name="Green B.R."/>
            <person name="Van de Peer Y."/>
            <person name="Grigoriev I.V."/>
        </authorList>
    </citation>
    <scope>NUCLEOTIDE SEQUENCE [LARGE SCALE GENOMIC DNA]</scope>
    <source>
        <strain evidence="11 12">CCMP1335</strain>
    </source>
</reference>
<protein>
    <recommendedName>
        <fullName evidence="13">MBD domain-containing protein</fullName>
    </recommendedName>
</protein>
<keyword evidence="4" id="KW-0862">Zinc</keyword>
<evidence type="ECO:0000256" key="3">
    <source>
        <dbReference type="ARBA" id="ARBA00022771"/>
    </source>
</evidence>
<feature type="region of interest" description="Disordered" evidence="8">
    <location>
        <begin position="1267"/>
        <end position="1291"/>
    </location>
</feature>
<proteinExistence type="predicted"/>
<dbReference type="SUPFAM" id="SSF47762">
    <property type="entry name" value="PAH2 domain"/>
    <property type="match status" value="1"/>
</dbReference>
<dbReference type="InterPro" id="IPR019786">
    <property type="entry name" value="Zinc_finger_PHD-type_CS"/>
</dbReference>
<dbReference type="Gene3D" id="3.30.890.10">
    <property type="entry name" value="Methyl-cpg-binding Protein 2, Chain A"/>
    <property type="match status" value="1"/>
</dbReference>
<evidence type="ECO:0000256" key="5">
    <source>
        <dbReference type="ARBA" id="ARBA00023242"/>
    </source>
</evidence>
<dbReference type="SMART" id="SM00249">
    <property type="entry name" value="PHD"/>
    <property type="match status" value="1"/>
</dbReference>
<dbReference type="STRING" id="35128.B8C5Q4"/>
<feature type="compositionally biased region" description="Acidic residues" evidence="8">
    <location>
        <begin position="1134"/>
        <end position="1151"/>
    </location>
</feature>
<feature type="region of interest" description="Disordered" evidence="8">
    <location>
        <begin position="892"/>
        <end position="921"/>
    </location>
</feature>
<dbReference type="GeneID" id="7443616"/>
<feature type="compositionally biased region" description="Acidic residues" evidence="8">
    <location>
        <begin position="115"/>
        <end position="127"/>
    </location>
</feature>
<feature type="region of interest" description="Disordered" evidence="8">
    <location>
        <begin position="987"/>
        <end position="1060"/>
    </location>
</feature>
<feature type="region of interest" description="Disordered" evidence="8">
    <location>
        <begin position="650"/>
        <end position="682"/>
    </location>
</feature>
<dbReference type="InterPro" id="IPR016177">
    <property type="entry name" value="DNA-bd_dom_sf"/>
</dbReference>
<dbReference type="RefSeq" id="XP_002291440.1">
    <property type="nucleotide sequence ID" value="XM_002291404.1"/>
</dbReference>
<keyword evidence="5 7" id="KW-0539">Nucleus</keyword>
<dbReference type="Pfam" id="PF01429">
    <property type="entry name" value="MBD"/>
    <property type="match status" value="1"/>
</dbReference>
<feature type="region of interest" description="Disordered" evidence="8">
    <location>
        <begin position="94"/>
        <end position="148"/>
    </location>
</feature>
<feature type="compositionally biased region" description="Basic and acidic residues" evidence="8">
    <location>
        <begin position="102"/>
        <end position="114"/>
    </location>
</feature>
<dbReference type="GO" id="GO:0000785">
    <property type="term" value="C:chromatin"/>
    <property type="evidence" value="ECO:0000318"/>
    <property type="project" value="GO_Central"/>
</dbReference>
<dbReference type="InterPro" id="IPR001965">
    <property type="entry name" value="Znf_PHD"/>
</dbReference>
<evidence type="ECO:0000256" key="8">
    <source>
        <dbReference type="SAM" id="MobiDB-lite"/>
    </source>
</evidence>
<evidence type="ECO:0000256" key="7">
    <source>
        <dbReference type="PROSITE-ProRule" id="PRU00810"/>
    </source>
</evidence>
<keyword evidence="3 6" id="KW-0863">Zinc-finger</keyword>
<dbReference type="Gene3D" id="1.20.1160.11">
    <property type="entry name" value="Paired amphipathic helix"/>
    <property type="match status" value="1"/>
</dbReference>
<dbReference type="InterPro" id="IPR013083">
    <property type="entry name" value="Znf_RING/FYVE/PHD"/>
</dbReference>
<keyword evidence="12" id="KW-1185">Reference proteome</keyword>
<evidence type="ECO:0000256" key="1">
    <source>
        <dbReference type="ARBA" id="ARBA00004123"/>
    </source>
</evidence>
<feature type="compositionally biased region" description="Polar residues" evidence="8">
    <location>
        <begin position="1079"/>
        <end position="1095"/>
    </location>
</feature>
<dbReference type="InParanoid" id="B8C5Q4"/>
<dbReference type="PROSITE" id="PS50016">
    <property type="entry name" value="ZF_PHD_2"/>
    <property type="match status" value="1"/>
</dbReference>
<evidence type="ECO:0000256" key="6">
    <source>
        <dbReference type="PROSITE-ProRule" id="PRU00146"/>
    </source>
</evidence>
<dbReference type="InterPro" id="IPR036600">
    <property type="entry name" value="PAH_sf"/>
</dbReference>
<dbReference type="SUPFAM" id="SSF57903">
    <property type="entry name" value="FYVE/PHD zinc finger"/>
    <property type="match status" value="1"/>
</dbReference>
<comment type="subcellular location">
    <subcellularLocation>
        <location evidence="1 7">Nucleus</location>
    </subcellularLocation>
</comment>
<evidence type="ECO:0000256" key="2">
    <source>
        <dbReference type="ARBA" id="ARBA00022723"/>
    </source>
</evidence>
<dbReference type="PaxDb" id="35128-Thaps23094"/>
<dbReference type="GO" id="GO:0000118">
    <property type="term" value="C:histone deacetylase complex"/>
    <property type="evidence" value="ECO:0000318"/>
    <property type="project" value="GO_Central"/>
</dbReference>
<keyword evidence="2" id="KW-0479">Metal-binding</keyword>
<feature type="compositionally biased region" description="Polar residues" evidence="8">
    <location>
        <begin position="998"/>
        <end position="1009"/>
    </location>
</feature>
<evidence type="ECO:0000256" key="4">
    <source>
        <dbReference type="ARBA" id="ARBA00022833"/>
    </source>
</evidence>
<dbReference type="GO" id="GO:0003677">
    <property type="term" value="F:DNA binding"/>
    <property type="evidence" value="ECO:0007669"/>
    <property type="project" value="InterPro"/>
</dbReference>
<feature type="domain" description="MBD" evidence="10">
    <location>
        <begin position="822"/>
        <end position="895"/>
    </location>
</feature>
<dbReference type="Gene3D" id="3.30.40.10">
    <property type="entry name" value="Zinc/RING finger domain, C3HC4 (zinc finger)"/>
    <property type="match status" value="1"/>
</dbReference>
<dbReference type="GO" id="GO:0000122">
    <property type="term" value="P:negative regulation of transcription by RNA polymerase II"/>
    <property type="evidence" value="ECO:0000318"/>
    <property type="project" value="GO_Central"/>
</dbReference>
<feature type="domain" description="PHD-type" evidence="9">
    <location>
        <begin position="265"/>
        <end position="331"/>
    </location>
</feature>
<feature type="compositionally biased region" description="Basic and acidic residues" evidence="8">
    <location>
        <begin position="665"/>
        <end position="677"/>
    </location>
</feature>
<evidence type="ECO:0000313" key="11">
    <source>
        <dbReference type="EMBL" id="EED91547.1"/>
    </source>
</evidence>
<dbReference type="PROSITE" id="PS50982">
    <property type="entry name" value="MBD"/>
    <property type="match status" value="1"/>
</dbReference>
<feature type="compositionally biased region" description="Basic residues" evidence="8">
    <location>
        <begin position="1274"/>
        <end position="1288"/>
    </location>
</feature>
<dbReference type="HOGENOM" id="CLU_257084_0_0_1"/>
<gene>
    <name evidence="11" type="ORF">THAPSDRAFT_23094</name>
</gene>
<feature type="compositionally biased region" description="Basic residues" evidence="8">
    <location>
        <begin position="1197"/>
        <end position="1222"/>
    </location>
</feature>
<dbReference type="InterPro" id="IPR003822">
    <property type="entry name" value="PAH"/>
</dbReference>
<evidence type="ECO:0000259" key="10">
    <source>
        <dbReference type="PROSITE" id="PS50982"/>
    </source>
</evidence>
<feature type="region of interest" description="Disordered" evidence="8">
    <location>
        <begin position="1079"/>
        <end position="1238"/>
    </location>
</feature>
<feature type="compositionally biased region" description="Acidic residues" evidence="8">
    <location>
        <begin position="1178"/>
        <end position="1187"/>
    </location>
</feature>
<dbReference type="PANTHER" id="PTHR35711">
    <property type="entry name" value="EXPRESSED PROTEIN"/>
    <property type="match status" value="1"/>
</dbReference>
<dbReference type="KEGG" id="tps:THAPSDRAFT_23094"/>
<dbReference type="PANTHER" id="PTHR35711:SF1">
    <property type="entry name" value="ECTODERMAL, ISOFORM F"/>
    <property type="match status" value="1"/>
</dbReference>
<dbReference type="GO" id="GO:0008270">
    <property type="term" value="F:zinc ion binding"/>
    <property type="evidence" value="ECO:0007669"/>
    <property type="project" value="UniProtKB-KW"/>
</dbReference>
<evidence type="ECO:0000259" key="9">
    <source>
        <dbReference type="PROSITE" id="PS50016"/>
    </source>
</evidence>
<dbReference type="InterPro" id="IPR019787">
    <property type="entry name" value="Znf_PHD-finger"/>
</dbReference>
<accession>B8C5Q4</accession>
<feature type="compositionally biased region" description="Low complexity" evidence="8">
    <location>
        <begin position="1157"/>
        <end position="1177"/>
    </location>
</feature>
<dbReference type="InterPro" id="IPR011011">
    <property type="entry name" value="Znf_FYVE_PHD"/>
</dbReference>
<dbReference type="GO" id="GO:0003714">
    <property type="term" value="F:transcription corepressor activity"/>
    <property type="evidence" value="ECO:0000318"/>
    <property type="project" value="GO_Central"/>
</dbReference>
<dbReference type="PROSITE" id="PS51477">
    <property type="entry name" value="PAH"/>
    <property type="match status" value="1"/>
</dbReference>
<feature type="compositionally biased region" description="Acidic residues" evidence="8">
    <location>
        <begin position="435"/>
        <end position="449"/>
    </location>
</feature>
<dbReference type="SUPFAM" id="SSF54171">
    <property type="entry name" value="DNA-binding domain"/>
    <property type="match status" value="1"/>
</dbReference>
<reference evidence="11 12" key="1">
    <citation type="journal article" date="2004" name="Science">
        <title>The genome of the diatom Thalassiosira pseudonana: ecology, evolution, and metabolism.</title>
        <authorList>
            <person name="Armbrust E.V."/>
            <person name="Berges J.A."/>
            <person name="Bowler C."/>
            <person name="Green B.R."/>
            <person name="Martinez D."/>
            <person name="Putnam N.H."/>
            <person name="Zhou S."/>
            <person name="Allen A.E."/>
            <person name="Apt K.E."/>
            <person name="Bechner M."/>
            <person name="Brzezinski M.A."/>
            <person name="Chaal B.K."/>
            <person name="Chiovitti A."/>
            <person name="Davis A.K."/>
            <person name="Demarest M.S."/>
            <person name="Detter J.C."/>
            <person name="Glavina T."/>
            <person name="Goodstein D."/>
            <person name="Hadi M.Z."/>
            <person name="Hellsten U."/>
            <person name="Hildebrand M."/>
            <person name="Jenkins B.D."/>
            <person name="Jurka J."/>
            <person name="Kapitonov V.V."/>
            <person name="Kroger N."/>
            <person name="Lau W.W."/>
            <person name="Lane T.W."/>
            <person name="Larimer F.W."/>
            <person name="Lippmeier J.C."/>
            <person name="Lucas S."/>
            <person name="Medina M."/>
            <person name="Montsant A."/>
            <person name="Obornik M."/>
            <person name="Parker M.S."/>
            <person name="Palenik B."/>
            <person name="Pazour G.J."/>
            <person name="Richardson P.M."/>
            <person name="Rynearson T.A."/>
            <person name="Saito M.A."/>
            <person name="Schwartz D.C."/>
            <person name="Thamatrakoln K."/>
            <person name="Valentin K."/>
            <person name="Vardi A."/>
            <person name="Wilkerson F.P."/>
            <person name="Rokhsar D.S."/>
        </authorList>
    </citation>
    <scope>NUCLEOTIDE SEQUENCE [LARGE SCALE GENOMIC DNA]</scope>
    <source>
        <strain evidence="11 12">CCMP1335</strain>
    </source>
</reference>
<dbReference type="Pfam" id="PF02671">
    <property type="entry name" value="PAH"/>
    <property type="match status" value="1"/>
</dbReference>
<feature type="compositionally biased region" description="Basic and acidic residues" evidence="8">
    <location>
        <begin position="892"/>
        <end position="901"/>
    </location>
</feature>
<name>B8C5Q4_THAPS</name>
<dbReference type="PROSITE" id="PS01359">
    <property type="entry name" value="ZF_PHD_1"/>
    <property type="match status" value="1"/>
</dbReference>
<dbReference type="EMBL" id="CM000643">
    <property type="protein sequence ID" value="EED91547.1"/>
    <property type="molecule type" value="Genomic_DNA"/>
</dbReference>
<evidence type="ECO:0008006" key="13">
    <source>
        <dbReference type="Google" id="ProtNLM"/>
    </source>
</evidence>
<organism evidence="11 12">
    <name type="scientific">Thalassiosira pseudonana</name>
    <name type="common">Marine diatom</name>
    <name type="synonym">Cyclotella nana</name>
    <dbReference type="NCBI Taxonomy" id="35128"/>
    <lineage>
        <taxon>Eukaryota</taxon>
        <taxon>Sar</taxon>
        <taxon>Stramenopiles</taxon>
        <taxon>Ochrophyta</taxon>
        <taxon>Bacillariophyta</taxon>
        <taxon>Coscinodiscophyceae</taxon>
        <taxon>Thalassiosirophycidae</taxon>
        <taxon>Thalassiosirales</taxon>
        <taxon>Thalassiosiraceae</taxon>
        <taxon>Thalassiosira</taxon>
    </lineage>
</organism>
<dbReference type="InterPro" id="IPR001739">
    <property type="entry name" value="Methyl_CpG_DNA-bd"/>
</dbReference>
<evidence type="ECO:0000313" key="12">
    <source>
        <dbReference type="Proteomes" id="UP000001449"/>
    </source>
</evidence>
<dbReference type="Proteomes" id="UP000001449">
    <property type="component" value="Chromosome 6"/>
</dbReference>
<sequence length="1360" mass="151965">MSSTTTPSIRSARTYITTVKRTLGPTSPRYRAFLGLLKNYQSQQITSRDVIERISELFRGHYGLMLGFSVFVPREEREGVVRAAEAQQREHERYAAAGKVFRQGERRSQRRKEIDEVDDEEEDDDDGMKDGSRQRGGGGGGSEEDSYEYVDDLSVSTGAEESDEYDNMEVDEYETDDDEDIGDIQGPPEKRARFAEDGSVLLPHDIMSHPNKQYEQDVPDIKVPPKMKVTKIKLMPLPSQAKESSLLYNYDPLTPEGMEQTHGEFVHCKLCRGKRNGIATVNDEPVLLCEQDGCNAEYHLKCLPPSAFGSKKKELSEVPDGEIYCQDCATDGSTSVLRQYFERCDHTRSHYTCSRAYVLSLLENHMKDNPDGNLIENNATGAAGKNLIDIATGEYDVETGEMKMKKVRMLPPPRSELWSVGEMNRLALLNPNASDDGDIEGSDNDEEKEVTERDSAEFLVGKPIRLYCNLDNEYHNGRIVDWRRCTAYPEYDYTELDKRNRTTAPVDMLEFYGVNHISQCEYLVRFPAGIEGRKKELLQWIILEEHSIAVGISLIRGQTVALKTRIRGWKPAMIFARSALELVAVRSELHEGERGELFATMEREESMKSSPAKERQNAGPEKWGLAVFFGGDAFALLCLRDEAQDLITSDMHGDNTNGDAVEGGAGKEEQLQDKDAPESEDDDWMVRDLKQHTSSSLPLKLGLAMVEYNEQQRVKNWYRRILQNPSHRLALTSADEYSMEVAMGNIIVNEEKKNIINTFNSDRDAKGESKWKETKATKDAKPETKESADSDNVNATNKGCKIPTVQELRDDKTIPKNLPDGATELKVAMPQIGPRWELHILRRKTDQNSAKTFDRFFVTPGGKRLRSFIEVVRFLRSANENAVKKGVVVKKKETPKKDTYEKTVASASAETPDASGGETTAPTDFIIERGVDRLWLAHLVERISPPLEQTKDCLMSFDCAPVPSAAEGMIALQELATLSKERDATIAEDVSDKEETPVDNNVESGANESMQKDELMLEKEEEEAAELDDNKLSNDLMDVDDGAGSNANTETAEDGGLRDATQNEFVNGSVEMKNANEGELSTQFDATNATVSSKSYADEKRVDEQDDGNFSISSEEPIFVQGGTVVPHPTWHEEEVEDGSSNESDSLDDGAEAVFYESSSSEISVVSESLRSLNDSSSDLEDDSEPEIESKDVHGIHSAKKSKLAYAKRPKAVKSGKLKHASGSKAIAPKSKLPRDDRVDDRMARVQKKVLQEMVKAKPVPMLTESVVQPAASTRKRTASKKKKKKKPQTILQAAMAATRDEVEWKDDEEDIVELPRGVTQRPSGKWQAQLYYAVNYQEVPAEDVNRNIDLARKLACAGV</sequence>
<feature type="region of interest" description="Disordered" evidence="8">
    <location>
        <begin position="764"/>
        <end position="798"/>
    </location>
</feature>
<dbReference type="eggNOG" id="KOG4204">
    <property type="taxonomic scope" value="Eukaryota"/>
</dbReference>
<feature type="compositionally biased region" description="Basic and acidic residues" evidence="8">
    <location>
        <begin position="764"/>
        <end position="788"/>
    </location>
</feature>
<feature type="region of interest" description="Disordered" evidence="8">
    <location>
        <begin position="430"/>
        <end position="454"/>
    </location>
</feature>